<dbReference type="OrthoDB" id="408653at2759"/>
<dbReference type="AlphaFoldDB" id="A0A812QT94"/>
<evidence type="ECO:0000313" key="3">
    <source>
        <dbReference type="Proteomes" id="UP000601435"/>
    </source>
</evidence>
<protein>
    <submittedName>
        <fullName evidence="2">Uncharacterized protein</fullName>
    </submittedName>
</protein>
<sequence>MLKFAQFGAAHDEVPGAEDGIDRAQLRNSYEEALKSISEGKALEAKQRLKHLLAVDSSGARDRFWIRSFKALCWQNLAEAEEQLGQYKKALASLQHAVRDVTKEHRSADVRMPLLRRLANCAMKAEDWPAATQALCRCLRLEPADTVHPGSTESCMCRKMTS</sequence>
<dbReference type="Proteomes" id="UP000601435">
    <property type="component" value="Unassembled WGS sequence"/>
</dbReference>
<organism evidence="2 3">
    <name type="scientific">Symbiodinium necroappetens</name>
    <dbReference type="NCBI Taxonomy" id="1628268"/>
    <lineage>
        <taxon>Eukaryota</taxon>
        <taxon>Sar</taxon>
        <taxon>Alveolata</taxon>
        <taxon>Dinophyceae</taxon>
        <taxon>Suessiales</taxon>
        <taxon>Symbiodiniaceae</taxon>
        <taxon>Symbiodinium</taxon>
    </lineage>
</organism>
<keyword evidence="3" id="KW-1185">Reference proteome</keyword>
<name>A0A812QT94_9DINO</name>
<reference evidence="2" key="1">
    <citation type="submission" date="2021-02" db="EMBL/GenBank/DDBJ databases">
        <authorList>
            <person name="Dougan E. K."/>
            <person name="Rhodes N."/>
            <person name="Thang M."/>
            <person name="Chan C."/>
        </authorList>
    </citation>
    <scope>NUCLEOTIDE SEQUENCE</scope>
</reference>
<keyword evidence="1" id="KW-0175">Coiled coil</keyword>
<proteinExistence type="predicted"/>
<evidence type="ECO:0000313" key="2">
    <source>
        <dbReference type="EMBL" id="CAE7402035.1"/>
    </source>
</evidence>
<dbReference type="SMART" id="SM00028">
    <property type="entry name" value="TPR"/>
    <property type="match status" value="2"/>
</dbReference>
<gene>
    <name evidence="2" type="ORF">SNEC2469_LOCUS11006</name>
</gene>
<dbReference type="SUPFAM" id="SSF48452">
    <property type="entry name" value="TPR-like"/>
    <property type="match status" value="1"/>
</dbReference>
<feature type="coiled-coil region" evidence="1">
    <location>
        <begin position="77"/>
        <end position="104"/>
    </location>
</feature>
<dbReference type="InterPro" id="IPR011990">
    <property type="entry name" value="TPR-like_helical_dom_sf"/>
</dbReference>
<evidence type="ECO:0000256" key="1">
    <source>
        <dbReference type="SAM" id="Coils"/>
    </source>
</evidence>
<dbReference type="InterPro" id="IPR019734">
    <property type="entry name" value="TPR_rpt"/>
</dbReference>
<dbReference type="EMBL" id="CAJNJA010017475">
    <property type="protein sequence ID" value="CAE7402035.1"/>
    <property type="molecule type" value="Genomic_DNA"/>
</dbReference>
<comment type="caution">
    <text evidence="2">The sequence shown here is derived from an EMBL/GenBank/DDBJ whole genome shotgun (WGS) entry which is preliminary data.</text>
</comment>
<accession>A0A812QT94</accession>
<dbReference type="Gene3D" id="1.25.40.10">
    <property type="entry name" value="Tetratricopeptide repeat domain"/>
    <property type="match status" value="1"/>
</dbReference>